<keyword evidence="3" id="KW-0472">Membrane</keyword>
<feature type="compositionally biased region" description="Low complexity" evidence="2">
    <location>
        <begin position="328"/>
        <end position="340"/>
    </location>
</feature>
<feature type="coiled-coil region" evidence="1">
    <location>
        <begin position="419"/>
        <end position="453"/>
    </location>
</feature>
<keyword evidence="5" id="KW-1185">Reference proteome</keyword>
<dbReference type="InterPro" id="IPR044696">
    <property type="entry name" value="WIP1/2/3"/>
</dbReference>
<sequence length="599" mass="66193">MVEGSEKGGEVVEVDITVDADRDADSSNNHSVGVKMEHSEPLDPVTDTNTNTEAAPPLDGVIPPATRSPYSSTPTKGFGLKKWRRIRRKDRVTPETETELEIETEKDMDRQKEKDSDSESTGRMLKRGSSNILNENNASPTLPMTATVATTTTPTAFVLPFPVTTNYSNGLADLDSNPNATFNSDNSEDNHSHSHSQRSNSKSSTAASVPKHAKHRVKNTGAKNMNQRIQSGKSQPQPDPSKKPRGGNGSVFFELDKESSPLSSMESDSRSSNSVLFRVLSDQVPTPNPLSFDEEDDEEDACHPLPPSPPCEQQPAEQSPVSPTRNRSLSPDSSDQLSSSANQVKSKDHQLPADRDPLVDSILSLQSAQLALQKEVQKFEEIGRGIYSLCDDSEKTSGDPGYKTDHGSDGWNEFTQAYLIKYQRQLNEAEGSLGEKEERIVELETTIRSMESTQDHVRRAMEQQYKRCIDMEAELQDLFKQKLEADIQSVVMTICTKDLMVKDQIKFSMEQRSVYSDQANSTRMGVDVENEAIRTQGMIQNPDTLDTNTSVVGDGELLKMQRGVVKFTKCLIIQLVLLVLVFAVFVLQLVPKSAVVIPT</sequence>
<keyword evidence="3" id="KW-0812">Transmembrane</keyword>
<dbReference type="Proteomes" id="UP000035740">
    <property type="component" value="Unassembled WGS sequence"/>
</dbReference>
<feature type="compositionally biased region" description="Basic and acidic residues" evidence="2">
    <location>
        <begin position="103"/>
        <end position="117"/>
    </location>
</feature>
<keyword evidence="1" id="KW-0175">Coiled coil</keyword>
<keyword evidence="3" id="KW-1133">Transmembrane helix</keyword>
<evidence type="ECO:0000256" key="1">
    <source>
        <dbReference type="SAM" id="Coils"/>
    </source>
</evidence>
<dbReference type="KEGG" id="bvg:104907513"/>
<gene>
    <name evidence="4" type="ORF">BVRB_4g095400</name>
</gene>
<organism evidence="4 5">
    <name type="scientific">Beta vulgaris subsp. vulgaris</name>
    <name type="common">Beet</name>
    <dbReference type="NCBI Taxonomy" id="3555"/>
    <lineage>
        <taxon>Eukaryota</taxon>
        <taxon>Viridiplantae</taxon>
        <taxon>Streptophyta</taxon>
        <taxon>Embryophyta</taxon>
        <taxon>Tracheophyta</taxon>
        <taxon>Spermatophyta</taxon>
        <taxon>Magnoliopsida</taxon>
        <taxon>eudicotyledons</taxon>
        <taxon>Gunneridae</taxon>
        <taxon>Pentapetalae</taxon>
        <taxon>Caryophyllales</taxon>
        <taxon>Chenopodiaceae</taxon>
        <taxon>Betoideae</taxon>
        <taxon>Beta</taxon>
    </lineage>
</organism>
<dbReference type="PANTHER" id="PTHR34562">
    <property type="entry name" value="WPP DOMAIN-INTERACTING PROTEIN 2"/>
    <property type="match status" value="1"/>
</dbReference>
<evidence type="ECO:0000256" key="2">
    <source>
        <dbReference type="SAM" id="MobiDB-lite"/>
    </source>
</evidence>
<evidence type="ECO:0000313" key="5">
    <source>
        <dbReference type="Proteomes" id="UP000035740"/>
    </source>
</evidence>
<accession>A0A0J8BB95</accession>
<feature type="compositionally biased region" description="Basic and acidic residues" evidence="2">
    <location>
        <begin position="1"/>
        <end position="10"/>
    </location>
</feature>
<evidence type="ECO:0000313" key="4">
    <source>
        <dbReference type="EMBL" id="KMS98156.1"/>
    </source>
</evidence>
<proteinExistence type="predicted"/>
<dbReference type="OMA" id="GTIRSMH"/>
<feature type="compositionally biased region" description="Low complexity" evidence="2">
    <location>
        <begin position="260"/>
        <end position="274"/>
    </location>
</feature>
<dbReference type="OrthoDB" id="680851at2759"/>
<feature type="compositionally biased region" description="Polar residues" evidence="2">
    <location>
        <begin position="128"/>
        <end position="139"/>
    </location>
</feature>
<feature type="transmembrane region" description="Helical" evidence="3">
    <location>
        <begin position="571"/>
        <end position="590"/>
    </location>
</feature>
<dbReference type="Gramene" id="KMS98156">
    <property type="protein sequence ID" value="KMS98156"/>
    <property type="gene ID" value="BVRB_4g095400"/>
</dbReference>
<feature type="region of interest" description="Disordered" evidence="2">
    <location>
        <begin position="1"/>
        <end position="141"/>
    </location>
</feature>
<dbReference type="eggNOG" id="ENOG502QTZN">
    <property type="taxonomic scope" value="Eukaryota"/>
</dbReference>
<protein>
    <submittedName>
        <fullName evidence="4">Uncharacterized protein</fullName>
    </submittedName>
</protein>
<evidence type="ECO:0000256" key="3">
    <source>
        <dbReference type="SAM" id="Phobius"/>
    </source>
</evidence>
<feature type="region of interest" description="Disordered" evidence="2">
    <location>
        <begin position="176"/>
        <end position="353"/>
    </location>
</feature>
<dbReference type="EMBL" id="KQ090266">
    <property type="protein sequence ID" value="KMS98156.1"/>
    <property type="molecule type" value="Genomic_DNA"/>
</dbReference>
<name>A0A0J8BB95_BETVV</name>
<feature type="compositionally biased region" description="Basic residues" evidence="2">
    <location>
        <begin position="79"/>
        <end position="90"/>
    </location>
</feature>
<dbReference type="AlphaFoldDB" id="A0A0J8BB95"/>
<dbReference type="PANTHER" id="PTHR34562:SF8">
    <property type="entry name" value="WPP DOMAIN-INTERACTING PROTEIN 1"/>
    <property type="match status" value="1"/>
</dbReference>
<reference evidence="4 5" key="1">
    <citation type="journal article" date="2014" name="Nature">
        <title>The genome of the recently domesticated crop plant sugar beet (Beta vulgaris).</title>
        <authorList>
            <person name="Dohm J.C."/>
            <person name="Minoche A.E."/>
            <person name="Holtgrawe D."/>
            <person name="Capella-Gutierrez S."/>
            <person name="Zakrzewski F."/>
            <person name="Tafer H."/>
            <person name="Rupp O."/>
            <person name="Sorensen T.R."/>
            <person name="Stracke R."/>
            <person name="Reinhardt R."/>
            <person name="Goesmann A."/>
            <person name="Kraft T."/>
            <person name="Schulz B."/>
            <person name="Stadler P.F."/>
            <person name="Schmidt T."/>
            <person name="Gabaldon T."/>
            <person name="Lehrach H."/>
            <person name="Weisshaar B."/>
            <person name="Himmelbauer H."/>
        </authorList>
    </citation>
    <scope>NUCLEOTIDE SEQUENCE [LARGE SCALE GENOMIC DNA]</scope>
    <source>
        <tissue evidence="4">Taproot</tissue>
    </source>
</reference>